<name>A0AAE0KV73_9CHLO</name>
<protein>
    <submittedName>
        <fullName evidence="1">Uncharacterized protein</fullName>
    </submittedName>
</protein>
<reference evidence="1 2" key="1">
    <citation type="journal article" date="2015" name="Genome Biol. Evol.">
        <title>Comparative Genomics of a Bacterivorous Green Alga Reveals Evolutionary Causalities and Consequences of Phago-Mixotrophic Mode of Nutrition.</title>
        <authorList>
            <person name="Burns J.A."/>
            <person name="Paasch A."/>
            <person name="Narechania A."/>
            <person name="Kim E."/>
        </authorList>
    </citation>
    <scope>NUCLEOTIDE SEQUENCE [LARGE SCALE GENOMIC DNA]</scope>
    <source>
        <strain evidence="1 2">PLY_AMNH</strain>
    </source>
</reference>
<evidence type="ECO:0000313" key="2">
    <source>
        <dbReference type="Proteomes" id="UP001190700"/>
    </source>
</evidence>
<sequence length="81" mass="8986">MTSVTAAQHIAVMMAAIETYNVMIWQLAKSATARDAVSDLAELVTWDLLTRHAQSMIKAPKHVVEGADFYSFDLLVNCMSR</sequence>
<evidence type="ECO:0000313" key="1">
    <source>
        <dbReference type="EMBL" id="KAK3261710.1"/>
    </source>
</evidence>
<keyword evidence="2" id="KW-1185">Reference proteome</keyword>
<proteinExistence type="predicted"/>
<organism evidence="1 2">
    <name type="scientific">Cymbomonas tetramitiformis</name>
    <dbReference type="NCBI Taxonomy" id="36881"/>
    <lineage>
        <taxon>Eukaryota</taxon>
        <taxon>Viridiplantae</taxon>
        <taxon>Chlorophyta</taxon>
        <taxon>Pyramimonadophyceae</taxon>
        <taxon>Pyramimonadales</taxon>
        <taxon>Pyramimonadaceae</taxon>
        <taxon>Cymbomonas</taxon>
    </lineage>
</organism>
<dbReference type="AlphaFoldDB" id="A0AAE0KV73"/>
<comment type="caution">
    <text evidence="1">The sequence shown here is derived from an EMBL/GenBank/DDBJ whole genome shotgun (WGS) entry which is preliminary data.</text>
</comment>
<gene>
    <name evidence="1" type="ORF">CYMTET_29395</name>
</gene>
<dbReference type="EMBL" id="LGRX02016720">
    <property type="protein sequence ID" value="KAK3261710.1"/>
    <property type="molecule type" value="Genomic_DNA"/>
</dbReference>
<dbReference type="Proteomes" id="UP001190700">
    <property type="component" value="Unassembled WGS sequence"/>
</dbReference>
<accession>A0AAE0KV73</accession>